<dbReference type="RefSeq" id="WP_108950811.1">
    <property type="nucleotide sequence ID" value="NZ_CP022187.1"/>
</dbReference>
<dbReference type="InterPro" id="IPR003594">
    <property type="entry name" value="HATPase_dom"/>
</dbReference>
<dbReference type="Gene3D" id="3.30.565.10">
    <property type="entry name" value="Histidine kinase-like ATPase, C-terminal domain"/>
    <property type="match status" value="1"/>
</dbReference>
<reference evidence="14 15" key="1">
    <citation type="submission" date="2017-06" db="EMBL/GenBank/DDBJ databases">
        <title>Azoarcus.</title>
        <authorList>
            <person name="Woo J.-H."/>
            <person name="Kim H.-S."/>
        </authorList>
    </citation>
    <scope>NUCLEOTIDE SEQUENCE [LARGE SCALE GENOMIC DNA]</scope>
    <source>
        <strain evidence="14 15">TSPY31</strain>
    </source>
</reference>
<dbReference type="Gene3D" id="1.10.287.130">
    <property type="match status" value="1"/>
</dbReference>
<dbReference type="PRINTS" id="PR00344">
    <property type="entry name" value="BCTRLSENSOR"/>
</dbReference>
<keyword evidence="5" id="KW-0808">Transferase</keyword>
<dbReference type="EMBL" id="CP022187">
    <property type="protein sequence ID" value="AWI77112.1"/>
    <property type="molecule type" value="Genomic_DNA"/>
</dbReference>
<evidence type="ECO:0000256" key="1">
    <source>
        <dbReference type="ARBA" id="ARBA00000085"/>
    </source>
</evidence>
<comment type="catalytic activity">
    <reaction evidence="1">
        <text>ATP + protein L-histidine = ADP + protein N-phospho-L-histidine.</text>
        <dbReference type="EC" id="2.7.13.3"/>
    </reaction>
</comment>
<dbReference type="InterPro" id="IPR036890">
    <property type="entry name" value="HATPase_C_sf"/>
</dbReference>
<dbReference type="PANTHER" id="PTHR45436:SF5">
    <property type="entry name" value="SENSOR HISTIDINE KINASE TRCS"/>
    <property type="match status" value="1"/>
</dbReference>
<evidence type="ECO:0000259" key="13">
    <source>
        <dbReference type="PROSITE" id="PS50885"/>
    </source>
</evidence>
<dbReference type="InterPro" id="IPR003661">
    <property type="entry name" value="HisK_dim/P_dom"/>
</dbReference>
<dbReference type="SMART" id="SM00388">
    <property type="entry name" value="HisKA"/>
    <property type="match status" value="1"/>
</dbReference>
<dbReference type="InterPro" id="IPR013727">
    <property type="entry name" value="2CSK_N"/>
</dbReference>
<evidence type="ECO:0000256" key="11">
    <source>
        <dbReference type="SAM" id="Phobius"/>
    </source>
</evidence>
<dbReference type="InterPro" id="IPR036097">
    <property type="entry name" value="HisK_dim/P_sf"/>
</dbReference>
<gene>
    <name evidence="14" type="ORF">CEW83_19295</name>
</gene>
<dbReference type="SMART" id="SM00387">
    <property type="entry name" value="HATPase_c"/>
    <property type="match status" value="1"/>
</dbReference>
<evidence type="ECO:0000256" key="6">
    <source>
        <dbReference type="ARBA" id="ARBA00022692"/>
    </source>
</evidence>
<dbReference type="Proteomes" id="UP000244930">
    <property type="component" value="Chromosome"/>
</dbReference>
<keyword evidence="15" id="KW-1185">Reference proteome</keyword>
<accession>A0A2U8GTW7</accession>
<evidence type="ECO:0000256" key="3">
    <source>
        <dbReference type="ARBA" id="ARBA00012438"/>
    </source>
</evidence>
<evidence type="ECO:0000256" key="5">
    <source>
        <dbReference type="ARBA" id="ARBA00022679"/>
    </source>
</evidence>
<dbReference type="PANTHER" id="PTHR45436">
    <property type="entry name" value="SENSOR HISTIDINE KINASE YKOH"/>
    <property type="match status" value="1"/>
</dbReference>
<dbReference type="InterPro" id="IPR005467">
    <property type="entry name" value="His_kinase_dom"/>
</dbReference>
<evidence type="ECO:0000256" key="7">
    <source>
        <dbReference type="ARBA" id="ARBA00022777"/>
    </source>
</evidence>
<evidence type="ECO:0000256" key="2">
    <source>
        <dbReference type="ARBA" id="ARBA00004370"/>
    </source>
</evidence>
<dbReference type="AlphaFoldDB" id="A0A2U8GTW7"/>
<dbReference type="InterPro" id="IPR004358">
    <property type="entry name" value="Sig_transdc_His_kin-like_C"/>
</dbReference>
<dbReference type="Pfam" id="PF08521">
    <property type="entry name" value="2CSK_N"/>
    <property type="match status" value="1"/>
</dbReference>
<keyword evidence="7 14" id="KW-0418">Kinase</keyword>
<evidence type="ECO:0000259" key="12">
    <source>
        <dbReference type="PROSITE" id="PS50109"/>
    </source>
</evidence>
<keyword evidence="8 11" id="KW-1133">Transmembrane helix</keyword>
<dbReference type="EC" id="2.7.13.3" evidence="3"/>
<dbReference type="Pfam" id="PF02518">
    <property type="entry name" value="HATPase_c"/>
    <property type="match status" value="1"/>
</dbReference>
<evidence type="ECO:0000256" key="9">
    <source>
        <dbReference type="ARBA" id="ARBA00023012"/>
    </source>
</evidence>
<evidence type="ECO:0000256" key="10">
    <source>
        <dbReference type="ARBA" id="ARBA00023136"/>
    </source>
</evidence>
<dbReference type="GO" id="GO:0016020">
    <property type="term" value="C:membrane"/>
    <property type="evidence" value="ECO:0007669"/>
    <property type="project" value="UniProtKB-SubCell"/>
</dbReference>
<evidence type="ECO:0000256" key="4">
    <source>
        <dbReference type="ARBA" id="ARBA00022553"/>
    </source>
</evidence>
<evidence type="ECO:0000313" key="15">
    <source>
        <dbReference type="Proteomes" id="UP000244930"/>
    </source>
</evidence>
<proteinExistence type="predicted"/>
<keyword evidence="4" id="KW-0597">Phosphoprotein</keyword>
<keyword evidence="6 11" id="KW-0812">Transmembrane</keyword>
<feature type="domain" description="HAMP" evidence="13">
    <location>
        <begin position="203"/>
        <end position="252"/>
    </location>
</feature>
<comment type="subcellular location">
    <subcellularLocation>
        <location evidence="2">Membrane</location>
    </subcellularLocation>
</comment>
<dbReference type="InterPro" id="IPR050428">
    <property type="entry name" value="TCS_sensor_his_kinase"/>
</dbReference>
<protein>
    <recommendedName>
        <fullName evidence="3">histidine kinase</fullName>
        <ecNumber evidence="3">2.7.13.3</ecNumber>
    </recommendedName>
</protein>
<feature type="domain" description="Histidine kinase" evidence="12">
    <location>
        <begin position="260"/>
        <end position="470"/>
    </location>
</feature>
<keyword evidence="9" id="KW-0902">Two-component regulatory system</keyword>
<dbReference type="PROSITE" id="PS50885">
    <property type="entry name" value="HAMP"/>
    <property type="match status" value="1"/>
</dbReference>
<feature type="transmembrane region" description="Helical" evidence="11">
    <location>
        <begin position="176"/>
        <end position="199"/>
    </location>
</feature>
<name>A0A2U8GTW7_9RHOO</name>
<dbReference type="SUPFAM" id="SSF47384">
    <property type="entry name" value="Homodimeric domain of signal transducing histidine kinase"/>
    <property type="match status" value="1"/>
</dbReference>
<sequence length="470" mass="50865">MQISLYRRLLQNFAGPTFLLLITAGGISYGIAKSVVGTAYDQNLINLAHGAANHVLLRDGQIALDLTGGAEQVLRTDTIDDIYFRVRTGTGSILGGDADLPSLGSERSRNGTGAAELQPNVESLPAHHLAAPQFFDSHYRDTPIRAVRLQQTLGHHTIYITVGETLNKRQQALERLLLGFGSAAVMLLAAATLAVRLGIPSSLAPLKRLEDELRGRTGADLSPLSPESVPLEIREVVRALNALFDRLRAVNTGQRQFLQDAAHQLRTPLAGLQMQIELLESHPADAAALARLKHSVQRVTRLANQLLALARAEAGAQLMVNASTVDFAHLIDDMVEEWLEKADARSIDLGIAREPVSIVGDPTLLRELIANLMDNALRYTPNGGEVSLHCAVADGMLELEISDTGPGIPEDRWEAVFERFYRLPETSLSGSGLGLPIAREIARCHHGSIRISASPRGKGTRVQVSLPLTQ</sequence>
<evidence type="ECO:0000313" key="14">
    <source>
        <dbReference type="EMBL" id="AWI77112.1"/>
    </source>
</evidence>
<keyword evidence="10 11" id="KW-0472">Membrane</keyword>
<dbReference type="InterPro" id="IPR003660">
    <property type="entry name" value="HAMP_dom"/>
</dbReference>
<dbReference type="Pfam" id="PF00512">
    <property type="entry name" value="HisKA"/>
    <property type="match status" value="1"/>
</dbReference>
<organism evidence="14 15">
    <name type="scientific">Parazoarcus communis</name>
    <dbReference type="NCBI Taxonomy" id="41977"/>
    <lineage>
        <taxon>Bacteria</taxon>
        <taxon>Pseudomonadati</taxon>
        <taxon>Pseudomonadota</taxon>
        <taxon>Betaproteobacteria</taxon>
        <taxon>Rhodocyclales</taxon>
        <taxon>Zoogloeaceae</taxon>
        <taxon>Parazoarcus</taxon>
    </lineage>
</organism>
<evidence type="ECO:0000256" key="8">
    <source>
        <dbReference type="ARBA" id="ARBA00022989"/>
    </source>
</evidence>
<dbReference type="CDD" id="cd00082">
    <property type="entry name" value="HisKA"/>
    <property type="match status" value="1"/>
</dbReference>
<dbReference type="PROSITE" id="PS50109">
    <property type="entry name" value="HIS_KIN"/>
    <property type="match status" value="1"/>
</dbReference>
<dbReference type="GO" id="GO:0000155">
    <property type="term" value="F:phosphorelay sensor kinase activity"/>
    <property type="evidence" value="ECO:0007669"/>
    <property type="project" value="InterPro"/>
</dbReference>
<dbReference type="SUPFAM" id="SSF55874">
    <property type="entry name" value="ATPase domain of HSP90 chaperone/DNA topoisomerase II/histidine kinase"/>
    <property type="match status" value="1"/>
</dbReference>
<dbReference type="KEGG" id="acom:CEW83_19295"/>